<dbReference type="AlphaFoldDB" id="A0A271J365"/>
<name>A0A271J365_9BACT</name>
<accession>A0A271J365</accession>
<evidence type="ECO:0008006" key="4">
    <source>
        <dbReference type="Google" id="ProtNLM"/>
    </source>
</evidence>
<sequence length="359" mass="39346">MAERTPTLGSPAARGFRRRAEWEPHDCTWLVWPHCEDTWPGYVLDERVAPSYVAMVDALRLGETVRVIVQSEDHAEEVRQRLAASGIAAVRESPEADAAVRLHVWPTDDEWIRDFGALVVRNAAGDRLATDWVFNAWGGKYDRTEQNNTVPVLMAEAHCLEREPYDVVLEGGSVDVNGAGLALTTESCLLNPNRNPELSRDEVEQLLLNGLGIQETIWLGDGIAGDDTDGHVDDFARFVGERTVVVAQEPDAGDVNHEPLEEAVGRLRAWRGRDGRGLEVVELPMPPALFEGDERLPASYANFLIANAAVLMPSFDVPQDDAAAAVLERVTGRPVARIPARALVWGLGACHCLSQDVPA</sequence>
<keyword evidence="1" id="KW-0378">Hydrolase</keyword>
<evidence type="ECO:0000313" key="3">
    <source>
        <dbReference type="Proteomes" id="UP000216339"/>
    </source>
</evidence>
<dbReference type="InterPro" id="IPR007466">
    <property type="entry name" value="Peptidyl-Arg-deiminase_porph"/>
</dbReference>
<dbReference type="GO" id="GO:0047632">
    <property type="term" value="F:agmatine deiminase activity"/>
    <property type="evidence" value="ECO:0007669"/>
    <property type="project" value="TreeGrafter"/>
</dbReference>
<dbReference type="PANTHER" id="PTHR31377">
    <property type="entry name" value="AGMATINE DEIMINASE-RELATED"/>
    <property type="match status" value="1"/>
</dbReference>
<dbReference type="Pfam" id="PF04371">
    <property type="entry name" value="PAD_porph"/>
    <property type="match status" value="1"/>
</dbReference>
<comment type="caution">
    <text evidence="2">The sequence shown here is derived from an EMBL/GenBank/DDBJ whole genome shotgun (WGS) entry which is preliminary data.</text>
</comment>
<evidence type="ECO:0000256" key="1">
    <source>
        <dbReference type="ARBA" id="ARBA00022801"/>
    </source>
</evidence>
<dbReference type="SUPFAM" id="SSF55909">
    <property type="entry name" value="Pentein"/>
    <property type="match status" value="1"/>
</dbReference>
<dbReference type="Gene3D" id="3.75.10.10">
    <property type="entry name" value="L-arginine/glycine Amidinotransferase, Chain A"/>
    <property type="match status" value="1"/>
</dbReference>
<reference evidence="2 3" key="1">
    <citation type="submission" date="2016-11" db="EMBL/GenBank/DDBJ databases">
        <title>Study of marine rhodopsin-containing bacteria.</title>
        <authorList>
            <person name="Yoshizawa S."/>
            <person name="Kumagai Y."/>
            <person name="Kogure K."/>
        </authorList>
    </citation>
    <scope>NUCLEOTIDE SEQUENCE [LARGE SCALE GENOMIC DNA]</scope>
    <source>
        <strain evidence="2 3">SAORIC-28</strain>
    </source>
</reference>
<protein>
    <recommendedName>
        <fullName evidence="4">Agmatine deiminase</fullName>
    </recommendedName>
</protein>
<dbReference type="RefSeq" id="WP_095511072.1">
    <property type="nucleotide sequence ID" value="NZ_MQWD01000001.1"/>
</dbReference>
<keyword evidence="3" id="KW-1185">Reference proteome</keyword>
<organism evidence="2 3">
    <name type="scientific">Rubrivirga marina</name>
    <dbReference type="NCBI Taxonomy" id="1196024"/>
    <lineage>
        <taxon>Bacteria</taxon>
        <taxon>Pseudomonadati</taxon>
        <taxon>Rhodothermota</taxon>
        <taxon>Rhodothermia</taxon>
        <taxon>Rhodothermales</taxon>
        <taxon>Rubricoccaceae</taxon>
        <taxon>Rubrivirga</taxon>
    </lineage>
</organism>
<gene>
    <name evidence="2" type="ORF">BSZ37_13650</name>
</gene>
<dbReference type="GO" id="GO:0004668">
    <property type="term" value="F:protein-arginine deiminase activity"/>
    <property type="evidence" value="ECO:0007669"/>
    <property type="project" value="InterPro"/>
</dbReference>
<dbReference type="PANTHER" id="PTHR31377:SF0">
    <property type="entry name" value="AGMATINE DEIMINASE-RELATED"/>
    <property type="match status" value="1"/>
</dbReference>
<dbReference type="GO" id="GO:0009446">
    <property type="term" value="P:putrescine biosynthetic process"/>
    <property type="evidence" value="ECO:0007669"/>
    <property type="project" value="InterPro"/>
</dbReference>
<dbReference type="OrthoDB" id="9808013at2"/>
<evidence type="ECO:0000313" key="2">
    <source>
        <dbReference type="EMBL" id="PAP77405.1"/>
    </source>
</evidence>
<dbReference type="EMBL" id="MQWD01000001">
    <property type="protein sequence ID" value="PAP77405.1"/>
    <property type="molecule type" value="Genomic_DNA"/>
</dbReference>
<proteinExistence type="predicted"/>
<dbReference type="Proteomes" id="UP000216339">
    <property type="component" value="Unassembled WGS sequence"/>
</dbReference>